<keyword evidence="3" id="KW-1185">Reference proteome</keyword>
<proteinExistence type="predicted"/>
<feature type="region of interest" description="Disordered" evidence="1">
    <location>
        <begin position="1"/>
        <end position="40"/>
    </location>
</feature>
<organism evidence="2 3">
    <name type="scientific">Prorocentrum cordatum</name>
    <dbReference type="NCBI Taxonomy" id="2364126"/>
    <lineage>
        <taxon>Eukaryota</taxon>
        <taxon>Sar</taxon>
        <taxon>Alveolata</taxon>
        <taxon>Dinophyceae</taxon>
        <taxon>Prorocentrales</taxon>
        <taxon>Prorocentraceae</taxon>
        <taxon>Prorocentrum</taxon>
    </lineage>
</organism>
<feature type="compositionally biased region" description="Low complexity" evidence="1">
    <location>
        <begin position="7"/>
        <end position="31"/>
    </location>
</feature>
<evidence type="ECO:0000256" key="1">
    <source>
        <dbReference type="SAM" id="MobiDB-lite"/>
    </source>
</evidence>
<evidence type="ECO:0000313" key="3">
    <source>
        <dbReference type="Proteomes" id="UP001189429"/>
    </source>
</evidence>
<gene>
    <name evidence="2" type="ORF">PCOR1329_LOCUS35752</name>
</gene>
<dbReference type="EMBL" id="CAUYUJ010014366">
    <property type="protein sequence ID" value="CAK0840271.1"/>
    <property type="molecule type" value="Genomic_DNA"/>
</dbReference>
<dbReference type="Proteomes" id="UP001189429">
    <property type="component" value="Unassembled WGS sequence"/>
</dbReference>
<reference evidence="2" key="1">
    <citation type="submission" date="2023-10" db="EMBL/GenBank/DDBJ databases">
        <authorList>
            <person name="Chen Y."/>
            <person name="Shah S."/>
            <person name="Dougan E. K."/>
            <person name="Thang M."/>
            <person name="Chan C."/>
        </authorList>
    </citation>
    <scope>NUCLEOTIDE SEQUENCE [LARGE SCALE GENOMIC DNA]</scope>
</reference>
<comment type="caution">
    <text evidence="2">The sequence shown here is derived from an EMBL/GenBank/DDBJ whole genome shotgun (WGS) entry which is preliminary data.</text>
</comment>
<sequence length="297" mass="32247">MSEHTGPRGTAGRRPATRRTASCRASSRGRTPGSRPYPSGARFLKELHLKASASFVSVAGGTDGQERTRLSLQADAEAHVSVDAPFAAGASDYYDEDLGYLHLVVPGLYGRVGTRSPAFGPARAARRAPAIVRLSCGMLELHKVDGSRGASPRDRPFGAGAPWVTLDLADAPLLRERRTEGGSRCFMMRRGKGLPGSMHDKFFCAAGVLGTQLEAAIDLQVTRLQDARQRTASQTAERWEQQGIFSFPDGTWFRKQLLWNASTWFPEFVAKAGDPVLSPAEQWRRALPQLADEGTPV</sequence>
<accession>A0ABN9T5F5</accession>
<name>A0ABN9T5F5_9DINO</name>
<protein>
    <submittedName>
        <fullName evidence="2">Uncharacterized protein</fullName>
    </submittedName>
</protein>
<evidence type="ECO:0000313" key="2">
    <source>
        <dbReference type="EMBL" id="CAK0840271.1"/>
    </source>
</evidence>